<dbReference type="SUPFAM" id="SSF49785">
    <property type="entry name" value="Galactose-binding domain-like"/>
    <property type="match status" value="1"/>
</dbReference>
<evidence type="ECO:0000259" key="6">
    <source>
        <dbReference type="Pfam" id="PF18565"/>
    </source>
</evidence>
<dbReference type="Gene3D" id="2.60.120.260">
    <property type="entry name" value="Galactose-binding domain-like"/>
    <property type="match status" value="1"/>
</dbReference>
<evidence type="ECO:0000259" key="5">
    <source>
        <dbReference type="Pfam" id="PF02836"/>
    </source>
</evidence>
<keyword evidence="3" id="KW-0326">Glycosidase</keyword>
<dbReference type="KEGG" id="grc:GI584_15980"/>
<name>A0A5Q2TL19_9BACI</name>
<dbReference type="Pfam" id="PF00703">
    <property type="entry name" value="Glyco_hydro_2"/>
    <property type="match status" value="1"/>
</dbReference>
<dbReference type="PANTHER" id="PTHR42732">
    <property type="entry name" value="BETA-GALACTOSIDASE"/>
    <property type="match status" value="1"/>
</dbReference>
<comment type="similarity">
    <text evidence="1">Belongs to the glycosyl hydrolase 2 family.</text>
</comment>
<feature type="domain" description="Glycoside hydrolase family 2 catalytic" evidence="5">
    <location>
        <begin position="400"/>
        <end position="571"/>
    </location>
</feature>
<dbReference type="Gene3D" id="2.60.40.10">
    <property type="entry name" value="Immunoglobulins"/>
    <property type="match status" value="2"/>
</dbReference>
<accession>A0A5Q2TL19</accession>
<dbReference type="InterPro" id="IPR017853">
    <property type="entry name" value="GH"/>
</dbReference>
<evidence type="ECO:0000259" key="4">
    <source>
        <dbReference type="Pfam" id="PF00703"/>
    </source>
</evidence>
<keyword evidence="2" id="KW-0378">Hydrolase</keyword>
<sequence length="1101" mass="125195">MSNNENYSLTDINVQSKIYNFNYEWKFKLANNFPLNKALDAWRDDTGKYFYEKEYEEKDWETVGVPHTYNDKDLFVSRIEDAGSGQKRTFSFYRKWFSLPSEHKGKKCLIEFEGIRQTCYLYVNGTMAGYYEAGVGPFGFDLTPFIDFEADNLIAIATDNTSSRNLDTFVAETPNVEGATPGAFMSSQNPDNVDESVRGVAYFWNANDFNPSIGGLSKNIRLHVKPKLHITLPIYSNLQTKGVYIYGSNYDIKNKKAMINVHAEIRNENDFEENVSLESIIYDHNGHEIVRMSSDNIKIPKAKNLPDIPPLSITPKDAYAKDGNRYIPLPEEEVAPTQMDSLEVTVVNSKAQGSNLRFWSPDDPYLYTIQTNLICNGEVLDQVTNVTGFRKVSYNFEGGLKINDSRVWLTGYAQRSANEWAAIGTAPDWLNDVDAQLIRESNANHIRFMHVAGSPADIRSFDRSGVVCTQPAGDKERENFGRQWDQRVELMRDVIIYFRNNPSILFWEAGNNSINKEHMREMRLLKEKLDPTGGRYMGCRTLNTEEVLNEAEYVGTMLNRHAGRYQSEKMPVTETEYLREEAPRRVWDDFSPPDFDYDNLWLGRGGRKQIGGDCHDLTSEDLALYAAKGYAEFFNDRIGGASGNNYYSAAAALCWTDSAQHGRQAASENARMSGRVDPIRIKKQNFDVFRTMQSPVPMVKVLGHWNYPPEEGCNYRYPVKEFDGTYWQKTGEYRYRNPKVKTVYVIGSYSIAQIKLYINGEYVAQCDNPIDTFVFPFHHIDITQSGSITAKAYDYNGDHVATDTMETVSHPAKLKLKAHAGDRGLLADGTDIVYVDVEVLDIHHRRHPLADDRIDFTIEGEGVFLGGYNSGRFNGYGKEDSVIHKNYVFAECGNNRVFIRSTRNAGKIILKAKMHGLPEESIEIHSKSVDISPLSLNFPQYLEPSYAEHPPENSFEFKAIPQADASKYTAPNKTYCKVVVNGQEPNTNGIYSIYEHGSVYSPVLFIIESMKKGYPHLFDYQYDEKNGILTLISDGETVIAEKGRTHLLVNGEENLLNSEPYINKDGVFIVEINAVISYIKDVVSYYDEKASLFRIEVPKLK</sequence>
<dbReference type="InterPro" id="IPR040605">
    <property type="entry name" value="Glyco_hydro2_dom5"/>
</dbReference>
<organism evidence="7 8">
    <name type="scientific">Gracilibacillus salitolerans</name>
    <dbReference type="NCBI Taxonomy" id="2663022"/>
    <lineage>
        <taxon>Bacteria</taxon>
        <taxon>Bacillati</taxon>
        <taxon>Bacillota</taxon>
        <taxon>Bacilli</taxon>
        <taxon>Bacillales</taxon>
        <taxon>Bacillaceae</taxon>
        <taxon>Gracilibacillus</taxon>
    </lineage>
</organism>
<dbReference type="SUPFAM" id="SSF51445">
    <property type="entry name" value="(Trans)glycosidases"/>
    <property type="match status" value="1"/>
</dbReference>
<dbReference type="InterPro" id="IPR006103">
    <property type="entry name" value="Glyco_hydro_2_cat"/>
</dbReference>
<evidence type="ECO:0000256" key="3">
    <source>
        <dbReference type="ARBA" id="ARBA00023295"/>
    </source>
</evidence>
<dbReference type="Pfam" id="PF18565">
    <property type="entry name" value="Glyco_hydro2_C5"/>
    <property type="match status" value="1"/>
</dbReference>
<feature type="domain" description="Glycoside hydrolase family 2 immunoglobulin-like beta-sandwich" evidence="4">
    <location>
        <begin position="250"/>
        <end position="390"/>
    </location>
</feature>
<dbReference type="InterPro" id="IPR036156">
    <property type="entry name" value="Beta-gal/glucu_dom_sf"/>
</dbReference>
<evidence type="ECO:0000313" key="7">
    <source>
        <dbReference type="EMBL" id="QGH35456.1"/>
    </source>
</evidence>
<proteinExistence type="inferred from homology"/>
<dbReference type="SUPFAM" id="SSF49303">
    <property type="entry name" value="beta-Galactosidase/glucuronidase domain"/>
    <property type="match status" value="1"/>
</dbReference>
<evidence type="ECO:0000256" key="1">
    <source>
        <dbReference type="ARBA" id="ARBA00007401"/>
    </source>
</evidence>
<dbReference type="GO" id="GO:0004553">
    <property type="term" value="F:hydrolase activity, hydrolyzing O-glycosyl compounds"/>
    <property type="evidence" value="ECO:0007669"/>
    <property type="project" value="InterPro"/>
</dbReference>
<dbReference type="GO" id="GO:0005975">
    <property type="term" value="P:carbohydrate metabolic process"/>
    <property type="evidence" value="ECO:0007669"/>
    <property type="project" value="InterPro"/>
</dbReference>
<dbReference type="InterPro" id="IPR013783">
    <property type="entry name" value="Ig-like_fold"/>
</dbReference>
<protein>
    <submittedName>
        <fullName evidence="7">Uncharacterized protein</fullName>
    </submittedName>
</protein>
<dbReference type="Gene3D" id="3.20.20.80">
    <property type="entry name" value="Glycosidases"/>
    <property type="match status" value="1"/>
</dbReference>
<dbReference type="EMBL" id="CP045915">
    <property type="protein sequence ID" value="QGH35456.1"/>
    <property type="molecule type" value="Genomic_DNA"/>
</dbReference>
<evidence type="ECO:0000313" key="8">
    <source>
        <dbReference type="Proteomes" id="UP000339690"/>
    </source>
</evidence>
<dbReference type="InterPro" id="IPR051913">
    <property type="entry name" value="GH2_Domain-Containing"/>
</dbReference>
<reference evidence="7 8" key="1">
    <citation type="submission" date="2019-11" db="EMBL/GenBank/DDBJ databases">
        <title>Gracilibacillus salitolerans sp. nov., a moderate halophile isolated from a saline soil in northwest China.</title>
        <authorList>
            <person name="Gan L."/>
        </authorList>
    </citation>
    <scope>NUCLEOTIDE SEQUENCE [LARGE SCALE GENOMIC DNA]</scope>
    <source>
        <strain evidence="7 8">SCU50</strain>
    </source>
</reference>
<gene>
    <name evidence="7" type="ORF">GI584_15980</name>
</gene>
<dbReference type="InterPro" id="IPR008979">
    <property type="entry name" value="Galactose-bd-like_sf"/>
</dbReference>
<dbReference type="RefSeq" id="WP_153791822.1">
    <property type="nucleotide sequence ID" value="NZ_CP045915.1"/>
</dbReference>
<feature type="domain" description="Glycoside hydrolase family 2" evidence="6">
    <location>
        <begin position="816"/>
        <end position="923"/>
    </location>
</feature>
<keyword evidence="8" id="KW-1185">Reference proteome</keyword>
<dbReference type="Proteomes" id="UP000339690">
    <property type="component" value="Chromosome"/>
</dbReference>
<dbReference type="AlphaFoldDB" id="A0A5Q2TL19"/>
<dbReference type="Pfam" id="PF02836">
    <property type="entry name" value="Glyco_hydro_2_C"/>
    <property type="match status" value="1"/>
</dbReference>
<evidence type="ECO:0000256" key="2">
    <source>
        <dbReference type="ARBA" id="ARBA00022801"/>
    </source>
</evidence>
<dbReference type="InterPro" id="IPR006102">
    <property type="entry name" value="Ig-like_GH2"/>
</dbReference>
<dbReference type="PANTHER" id="PTHR42732:SF1">
    <property type="entry name" value="BETA-MANNOSIDASE"/>
    <property type="match status" value="1"/>
</dbReference>